<evidence type="ECO:0000313" key="1">
    <source>
        <dbReference type="EMBL" id="UNV88331.1"/>
    </source>
</evidence>
<evidence type="ECO:0000313" key="2">
    <source>
        <dbReference type="Proteomes" id="UP000829504"/>
    </source>
</evidence>
<dbReference type="Gene3D" id="3.40.50.450">
    <property type="match status" value="1"/>
</dbReference>
<dbReference type="Proteomes" id="UP000829504">
    <property type="component" value="Chromosome"/>
</dbReference>
<protein>
    <recommendedName>
        <fullName evidence="3">DGQHR domain-containing protein</fullName>
    </recommendedName>
</protein>
<gene>
    <name evidence="1" type="ORF">MON37_05275</name>
</gene>
<dbReference type="InterPro" id="IPR017642">
    <property type="entry name" value="DNA_S_mod_DndB"/>
</dbReference>
<organism evidence="1 2">
    <name type="scientific">Morococcus cerebrosus</name>
    <dbReference type="NCBI Taxonomy" id="1056807"/>
    <lineage>
        <taxon>Bacteria</taxon>
        <taxon>Pseudomonadati</taxon>
        <taxon>Pseudomonadota</taxon>
        <taxon>Betaproteobacteria</taxon>
        <taxon>Neisseriales</taxon>
        <taxon>Neisseriaceae</taxon>
        <taxon>Morococcus</taxon>
    </lineage>
</organism>
<dbReference type="Pfam" id="PF14072">
    <property type="entry name" value="DndB"/>
    <property type="match status" value="1"/>
</dbReference>
<name>A0ABY3YG86_9NEIS</name>
<accession>A0ABY3YG86</accession>
<reference evidence="1 2" key="1">
    <citation type="submission" date="2022-03" db="EMBL/GenBank/DDBJ databases">
        <title>Genome sequencing of Morococcus cerebrosus.</title>
        <authorList>
            <person name="Baek M.-G."/>
            <person name="Yi H."/>
        </authorList>
    </citation>
    <scope>NUCLEOTIDE SEQUENCE [LARGE SCALE GENOMIC DNA]</scope>
    <source>
        <strain evidence="1 2">CIP 81.93</strain>
    </source>
</reference>
<sequence>MMTLTGILERSLGGFTCLRGFASIKELAKHSRAEFSYQRELNKQHIEEIKYYLGQREYLFFPEIILGHRLASDAPIALAQDESQLLNIGEKKNYPIDIALTEAKSRKGAFKNLKLASFTIEKESLLLRIDGNHRLSAIDQSDERDYQVPFCLILFSDNDMDNKQQSVIFHYINSRGLPLTLEENLLAVFQKDKFEDGEIRRHFGEGFLLAKHLFDSIDFDHIPHIAEFCKKEKCRCSLLKNITELLNEHLGENCSAATIKSKIHKVEDIIANSEDIKNHLSVSLLTVMCIFAVKDNGKWFTAFINWIKGNRLYQLQNINPQSMIDLFEQIYSNEIKIFVAMPYYDDSTVDDYNASIEETCTELSAQHGLNVQLFPIMRVNAPTGDLIQDIFQKIDRCSIFIADITTNNANVLYEFGYAKGKGKDYILLLNKDKNPTPPKSDYHNELRHEFQGYQNLKAVLKTQIEAVLKERRYF</sequence>
<evidence type="ECO:0008006" key="3">
    <source>
        <dbReference type="Google" id="ProtNLM"/>
    </source>
</evidence>
<dbReference type="RefSeq" id="WP_039404624.1">
    <property type="nucleotide sequence ID" value="NZ_CP094242.1"/>
</dbReference>
<proteinExistence type="predicted"/>
<dbReference type="EMBL" id="CP094242">
    <property type="protein sequence ID" value="UNV88331.1"/>
    <property type="molecule type" value="Genomic_DNA"/>
</dbReference>
<keyword evidence="2" id="KW-1185">Reference proteome</keyword>